<dbReference type="Pfam" id="PF22528">
    <property type="entry name" value="PRMT_C"/>
    <property type="match status" value="1"/>
</dbReference>
<keyword evidence="3 5" id="KW-0949">S-adenosyl-L-methionine</keyword>
<dbReference type="CDD" id="cd02440">
    <property type="entry name" value="AdoMet_MTases"/>
    <property type="match status" value="1"/>
</dbReference>
<keyword evidence="2 5" id="KW-0808">Transferase</keyword>
<dbReference type="InterPro" id="IPR055135">
    <property type="entry name" value="PRMT_dom"/>
</dbReference>
<evidence type="ECO:0000256" key="3">
    <source>
        <dbReference type="ARBA" id="ARBA00022691"/>
    </source>
</evidence>
<evidence type="ECO:0000256" key="5">
    <source>
        <dbReference type="PROSITE-ProRule" id="PRU01015"/>
    </source>
</evidence>
<dbReference type="Pfam" id="PF06325">
    <property type="entry name" value="PrmA"/>
    <property type="match status" value="1"/>
</dbReference>
<dbReference type="PROSITE" id="PS51678">
    <property type="entry name" value="SAM_MT_PRMT"/>
    <property type="match status" value="1"/>
</dbReference>
<dbReference type="Gene3D" id="3.40.50.150">
    <property type="entry name" value="Vaccinia Virus protein VP39"/>
    <property type="match status" value="1"/>
</dbReference>
<dbReference type="Gene3D" id="2.70.160.11">
    <property type="entry name" value="Hnrnp arginine n-methyltransferase1"/>
    <property type="match status" value="2"/>
</dbReference>
<sequence>MNTENCRTVATNSLNCARMYCETKNFGRAFSHYLIALKLMPAWKSDLKETVSTVLYKWGKTLESEERYTDLFNCYEQAVEVFPENEYILNNLGGLLLKNGLIQEAAHYFRKSLDVRPSYLRALRNVENVANLVVQRWHFRMLNDIRRNISFREAIKGKVSQGFDTVLDIGTGTSILSLFALGAGAKRITACDSSSFMTEVAGQVIAENRAESIKLLNKHSSDLKIPGDLPERVKLVVTETVDCGLFGENILQTLIHAWDHLLEASGAVVPFGAKFYVVGAEFEAFRVRHYLTEIGRKNFNFEGCRIGCKAGDYDSENLKSVRKGFKFLTQIFESFVINFNDPESLKRIRAGERNEIITLSCLESGRLDCLVMWFDLYVDENREHVLSTNPRFDSCDSWDQAIFPLSDSFRVGKNEKISVKMSMTHGKLEFSINAPNRFINMLNTYEHMFNPSEELIKMLNSAIYTESFSEIIEMLENKGMTGLNILDSFPFPILGLRYLIKNRDSKSMLTCVIHCENDRIFLHFMAKKYDLDKQVRFISEDDLFDMEESGKFDVILLSLVDYRGEVRDQLVAHLEHTRSLLKVNGLFMPEKVTVVAQLVESEWLGRMTKVTSDHVTLGYRIGKFINTYQVHSHLDFDLNEIPRNALTEPFELCDVKPRDYNHRITVPVAQSGDVDALVFWFRIHFIRGCRVISTVNDGVTNQSALLLPRRHIDRAAELILTYENGLFRVELRR</sequence>
<dbReference type="InterPro" id="IPR029063">
    <property type="entry name" value="SAM-dependent_MTases_sf"/>
</dbReference>
<evidence type="ECO:0000256" key="2">
    <source>
        <dbReference type="ARBA" id="ARBA00022679"/>
    </source>
</evidence>
<dbReference type="PANTHER" id="PTHR11006">
    <property type="entry name" value="PROTEIN ARGININE N-METHYLTRANSFERASE"/>
    <property type="match status" value="1"/>
</dbReference>
<reference evidence="7" key="1">
    <citation type="journal article" date="2024" name="Gigascience">
        <title>Chromosome-level genome of the poultry shaft louse Menopon gallinae provides insight into the host-switching and adaptive evolution of parasitic lice.</title>
        <authorList>
            <person name="Xu Y."/>
            <person name="Ma L."/>
            <person name="Liu S."/>
            <person name="Liang Y."/>
            <person name="Liu Q."/>
            <person name="He Z."/>
            <person name="Tian L."/>
            <person name="Duan Y."/>
            <person name="Cai W."/>
            <person name="Li H."/>
            <person name="Song F."/>
        </authorList>
    </citation>
    <scope>NUCLEOTIDE SEQUENCE</scope>
    <source>
        <strain evidence="7">Cailab_2023a</strain>
    </source>
</reference>
<protein>
    <recommendedName>
        <fullName evidence="6">Protein arginine N-methyltransferase domain-containing protein</fullName>
    </recommendedName>
</protein>
<organism evidence="7">
    <name type="scientific">Menopon gallinae</name>
    <name type="common">poultry shaft louse</name>
    <dbReference type="NCBI Taxonomy" id="328185"/>
    <lineage>
        <taxon>Eukaryota</taxon>
        <taxon>Metazoa</taxon>
        <taxon>Ecdysozoa</taxon>
        <taxon>Arthropoda</taxon>
        <taxon>Hexapoda</taxon>
        <taxon>Insecta</taxon>
        <taxon>Pterygota</taxon>
        <taxon>Neoptera</taxon>
        <taxon>Paraneoptera</taxon>
        <taxon>Psocodea</taxon>
        <taxon>Troctomorpha</taxon>
        <taxon>Phthiraptera</taxon>
        <taxon>Amblycera</taxon>
        <taxon>Menoponidae</taxon>
        <taxon>Menopon</taxon>
    </lineage>
</organism>
<dbReference type="PROSITE" id="PS50005">
    <property type="entry name" value="TPR"/>
    <property type="match status" value="1"/>
</dbReference>
<evidence type="ECO:0000256" key="1">
    <source>
        <dbReference type="ARBA" id="ARBA00022603"/>
    </source>
</evidence>
<dbReference type="EMBL" id="JARGDH010000005">
    <property type="protein sequence ID" value="KAL0267563.1"/>
    <property type="molecule type" value="Genomic_DNA"/>
</dbReference>
<accession>A0AAW2HD04</accession>
<dbReference type="SUPFAM" id="SSF53335">
    <property type="entry name" value="S-adenosyl-L-methionine-dependent methyltransferases"/>
    <property type="match status" value="2"/>
</dbReference>
<gene>
    <name evidence="7" type="ORF">PYX00_009801</name>
</gene>
<proteinExistence type="predicted"/>
<evidence type="ECO:0000313" key="7">
    <source>
        <dbReference type="EMBL" id="KAL0267565.1"/>
    </source>
</evidence>
<dbReference type="EMBL" id="JARGDH010000005">
    <property type="protein sequence ID" value="KAL0267564.1"/>
    <property type="molecule type" value="Genomic_DNA"/>
</dbReference>
<comment type="caution">
    <text evidence="7">The sequence shown here is derived from an EMBL/GenBank/DDBJ whole genome shotgun (WGS) entry which is preliminary data.</text>
</comment>
<dbReference type="GO" id="GO:0016274">
    <property type="term" value="F:protein-arginine N-methyltransferase activity"/>
    <property type="evidence" value="ECO:0007669"/>
    <property type="project" value="InterPro"/>
</dbReference>
<dbReference type="PANTHER" id="PTHR11006:SF60">
    <property type="entry name" value="PROTEIN ARGININE N-METHYLTRANSFERASE 9"/>
    <property type="match status" value="1"/>
</dbReference>
<dbReference type="SUPFAM" id="SSF48452">
    <property type="entry name" value="TPR-like"/>
    <property type="match status" value="1"/>
</dbReference>
<evidence type="ECO:0000259" key="6">
    <source>
        <dbReference type="Pfam" id="PF22528"/>
    </source>
</evidence>
<dbReference type="GO" id="GO:0042054">
    <property type="term" value="F:histone methyltransferase activity"/>
    <property type="evidence" value="ECO:0007669"/>
    <property type="project" value="TreeGrafter"/>
</dbReference>
<dbReference type="InterPro" id="IPR011990">
    <property type="entry name" value="TPR-like_helical_dom_sf"/>
</dbReference>
<dbReference type="GO" id="GO:0005634">
    <property type="term" value="C:nucleus"/>
    <property type="evidence" value="ECO:0007669"/>
    <property type="project" value="TreeGrafter"/>
</dbReference>
<dbReference type="EMBL" id="JARGDH010000005">
    <property type="protein sequence ID" value="KAL0267565.1"/>
    <property type="molecule type" value="Genomic_DNA"/>
</dbReference>
<dbReference type="AlphaFoldDB" id="A0AAW2HD04"/>
<keyword evidence="4" id="KW-0802">TPR repeat</keyword>
<dbReference type="InterPro" id="IPR025799">
    <property type="entry name" value="Arg_MeTrfase"/>
</dbReference>
<name>A0AAW2HD04_9NEOP</name>
<keyword evidence="1 5" id="KW-0489">Methyltransferase</keyword>
<dbReference type="GO" id="GO:0032259">
    <property type="term" value="P:methylation"/>
    <property type="evidence" value="ECO:0007669"/>
    <property type="project" value="UniProtKB-KW"/>
</dbReference>
<dbReference type="SMART" id="SM00028">
    <property type="entry name" value="TPR"/>
    <property type="match status" value="3"/>
</dbReference>
<dbReference type="InterPro" id="IPR019734">
    <property type="entry name" value="TPR_rpt"/>
</dbReference>
<feature type="domain" description="Protein arginine N-methyltransferase" evidence="6">
    <location>
        <begin position="359"/>
        <end position="425"/>
    </location>
</feature>
<dbReference type="Gene3D" id="1.25.40.10">
    <property type="entry name" value="Tetratricopeptide repeat domain"/>
    <property type="match status" value="1"/>
</dbReference>
<evidence type="ECO:0000256" key="4">
    <source>
        <dbReference type="PROSITE-ProRule" id="PRU00339"/>
    </source>
</evidence>
<feature type="repeat" description="TPR" evidence="4">
    <location>
        <begin position="86"/>
        <end position="119"/>
    </location>
</feature>